<dbReference type="Gene3D" id="3.40.50.1370">
    <property type="entry name" value="Aspartate/ornithine carbamoyltransferase"/>
    <property type="match status" value="2"/>
</dbReference>
<dbReference type="PROSITE" id="PS00097">
    <property type="entry name" value="CARBAMOYLTRANSFERASE"/>
    <property type="match status" value="1"/>
</dbReference>
<feature type="binding site" evidence="7">
    <location>
        <position position="136"/>
    </location>
    <ligand>
        <name>carbamoyl phosphate</name>
        <dbReference type="ChEBI" id="CHEBI:58228"/>
    </ligand>
</feature>
<organism evidence="10 11">
    <name type="scientific">candidate division TA06 bacterium</name>
    <dbReference type="NCBI Taxonomy" id="2250710"/>
    <lineage>
        <taxon>Bacteria</taxon>
        <taxon>Bacteria division TA06</taxon>
    </lineage>
</organism>
<feature type="binding site" evidence="7">
    <location>
        <position position="58"/>
    </location>
    <ligand>
        <name>carbamoyl phosphate</name>
        <dbReference type="ChEBI" id="CHEBI:58228"/>
    </ligand>
</feature>
<dbReference type="Proteomes" id="UP000736328">
    <property type="component" value="Unassembled WGS sequence"/>
</dbReference>
<dbReference type="AlphaFoldDB" id="A0A933ICR6"/>
<reference evidence="10" key="1">
    <citation type="submission" date="2020-07" db="EMBL/GenBank/DDBJ databases">
        <title>Huge and variable diversity of episymbiotic CPR bacteria and DPANN archaea in groundwater ecosystems.</title>
        <authorList>
            <person name="He C.Y."/>
            <person name="Keren R."/>
            <person name="Whittaker M."/>
            <person name="Farag I.F."/>
            <person name="Doudna J."/>
            <person name="Cate J.H.D."/>
            <person name="Banfield J.F."/>
        </authorList>
    </citation>
    <scope>NUCLEOTIDE SEQUENCE</scope>
    <source>
        <strain evidence="10">NC_groundwater_1520_Pr4_B-0.1um_53_5</strain>
    </source>
</reference>
<dbReference type="InterPro" id="IPR006132">
    <property type="entry name" value="Asp/Orn_carbamoyltranf_P-bd"/>
</dbReference>
<feature type="binding site" evidence="7">
    <location>
        <position position="59"/>
    </location>
    <ligand>
        <name>carbamoyl phosphate</name>
        <dbReference type="ChEBI" id="CHEBI:58228"/>
    </ligand>
</feature>
<dbReference type="EMBL" id="JACQXR010000124">
    <property type="protein sequence ID" value="MBI4727422.1"/>
    <property type="molecule type" value="Genomic_DNA"/>
</dbReference>
<comment type="catalytic activity">
    <reaction evidence="6 7">
        <text>carbamoyl phosphate + L-aspartate = N-carbamoyl-L-aspartate + phosphate + H(+)</text>
        <dbReference type="Rhea" id="RHEA:20013"/>
        <dbReference type="ChEBI" id="CHEBI:15378"/>
        <dbReference type="ChEBI" id="CHEBI:29991"/>
        <dbReference type="ChEBI" id="CHEBI:32814"/>
        <dbReference type="ChEBI" id="CHEBI:43474"/>
        <dbReference type="ChEBI" id="CHEBI:58228"/>
        <dbReference type="EC" id="2.1.3.2"/>
    </reaction>
</comment>
<feature type="binding site" evidence="7">
    <location>
        <position position="265"/>
    </location>
    <ligand>
        <name>carbamoyl phosphate</name>
        <dbReference type="ChEBI" id="CHEBI:58228"/>
    </ligand>
</feature>
<dbReference type="GO" id="GO:0005829">
    <property type="term" value="C:cytosol"/>
    <property type="evidence" value="ECO:0007669"/>
    <property type="project" value="TreeGrafter"/>
</dbReference>
<dbReference type="PRINTS" id="PR00101">
    <property type="entry name" value="ATCASE"/>
</dbReference>
<dbReference type="GO" id="GO:0004070">
    <property type="term" value="F:aspartate carbamoyltransferase activity"/>
    <property type="evidence" value="ECO:0007669"/>
    <property type="project" value="UniProtKB-UniRule"/>
</dbReference>
<feature type="binding site" evidence="7">
    <location>
        <position position="139"/>
    </location>
    <ligand>
        <name>carbamoyl phosphate</name>
        <dbReference type="ChEBI" id="CHEBI:58228"/>
    </ligand>
</feature>
<dbReference type="GO" id="GO:0016597">
    <property type="term" value="F:amino acid binding"/>
    <property type="evidence" value="ECO:0007669"/>
    <property type="project" value="InterPro"/>
</dbReference>
<dbReference type="InterPro" id="IPR036901">
    <property type="entry name" value="Asp/Orn_carbamoylTrfase_sf"/>
</dbReference>
<dbReference type="GO" id="GO:0006520">
    <property type="term" value="P:amino acid metabolic process"/>
    <property type="evidence" value="ECO:0007669"/>
    <property type="project" value="InterPro"/>
</dbReference>
<dbReference type="InterPro" id="IPR006130">
    <property type="entry name" value="Asp/Orn_carbamoylTrfase"/>
</dbReference>
<dbReference type="EC" id="2.1.3.2" evidence="7"/>
<evidence type="ECO:0000256" key="7">
    <source>
        <dbReference type="HAMAP-Rule" id="MF_00001"/>
    </source>
</evidence>
<evidence type="ECO:0000256" key="4">
    <source>
        <dbReference type="ARBA" id="ARBA00022975"/>
    </source>
</evidence>
<sequence length="317" mass="34533">MKWSKKDLLDLESLNKEEISMILDTARSFREILDRPVKKVPILRGKTVVNMFFEPSTRTSASFDMAAKRLMADTVNISPKTSAVQKGETLLDTARNLEAMKIDLVVIRHSSSGAPHFLASRIKAGVINAGDGQHAHPTQGLLDMFTIREKRGKLEGLNVLIVGDVTHSRVARSDIHGLLKMGAKVSVCGPSTLIPMGIQDLGVKVYYDLDQALAEADVVNVLRLQLERQKKGLLPSLREYSQLFCITGERLKKTKPGITVMHPGPMNRGVEIEPAVADGASSVILDQVTNGVAVRMAVLYLLTGGEGSVSEAIKKEA</sequence>
<accession>A0A933ICR6</accession>
<dbReference type="InterPro" id="IPR002082">
    <property type="entry name" value="Asp_carbamoyltransf"/>
</dbReference>
<dbReference type="PRINTS" id="PR00100">
    <property type="entry name" value="AOTCASE"/>
</dbReference>
<evidence type="ECO:0000256" key="2">
    <source>
        <dbReference type="ARBA" id="ARBA00008896"/>
    </source>
</evidence>
<evidence type="ECO:0000256" key="3">
    <source>
        <dbReference type="ARBA" id="ARBA00022679"/>
    </source>
</evidence>
<dbReference type="Pfam" id="PF00185">
    <property type="entry name" value="OTCace"/>
    <property type="match status" value="1"/>
</dbReference>
<evidence type="ECO:0000256" key="5">
    <source>
        <dbReference type="ARBA" id="ARBA00043884"/>
    </source>
</evidence>
<dbReference type="HAMAP" id="MF_00001">
    <property type="entry name" value="Asp_carb_tr"/>
    <property type="match status" value="1"/>
</dbReference>
<dbReference type="SUPFAM" id="SSF53671">
    <property type="entry name" value="Aspartate/ornithine carbamoyltransferase"/>
    <property type="match status" value="1"/>
</dbReference>
<comment type="pathway">
    <text evidence="1 7">Pyrimidine metabolism; UMP biosynthesis via de novo pathway; (S)-dihydroorotate from bicarbonate: step 2/3.</text>
</comment>
<dbReference type="PANTHER" id="PTHR45753">
    <property type="entry name" value="ORNITHINE CARBAMOYLTRANSFERASE, MITOCHONDRIAL"/>
    <property type="match status" value="1"/>
</dbReference>
<feature type="domain" description="Aspartate/ornithine carbamoyltransferase Asp/Orn-binding" evidence="8">
    <location>
        <begin position="155"/>
        <end position="302"/>
    </location>
</feature>
<dbReference type="GO" id="GO:0006207">
    <property type="term" value="P:'de novo' pyrimidine nucleobase biosynthetic process"/>
    <property type="evidence" value="ECO:0007669"/>
    <property type="project" value="InterPro"/>
</dbReference>
<evidence type="ECO:0000259" key="8">
    <source>
        <dbReference type="Pfam" id="PF00185"/>
    </source>
</evidence>
<evidence type="ECO:0000256" key="1">
    <source>
        <dbReference type="ARBA" id="ARBA00004852"/>
    </source>
</evidence>
<feature type="binding site" evidence="7">
    <location>
        <position position="223"/>
    </location>
    <ligand>
        <name>L-aspartate</name>
        <dbReference type="ChEBI" id="CHEBI:29991"/>
    </ligand>
</feature>
<evidence type="ECO:0000256" key="6">
    <source>
        <dbReference type="ARBA" id="ARBA00048859"/>
    </source>
</evidence>
<gene>
    <name evidence="7" type="primary">pyrB</name>
    <name evidence="10" type="ORF">HY768_09445</name>
</gene>
<feature type="binding site" evidence="7">
    <location>
        <position position="264"/>
    </location>
    <ligand>
        <name>carbamoyl phosphate</name>
        <dbReference type="ChEBI" id="CHEBI:58228"/>
    </ligand>
</feature>
<evidence type="ECO:0000313" key="11">
    <source>
        <dbReference type="Proteomes" id="UP000736328"/>
    </source>
</evidence>
<evidence type="ECO:0000259" key="9">
    <source>
        <dbReference type="Pfam" id="PF02729"/>
    </source>
</evidence>
<dbReference type="GO" id="GO:0044205">
    <property type="term" value="P:'de novo' UMP biosynthetic process"/>
    <property type="evidence" value="ECO:0007669"/>
    <property type="project" value="UniProtKB-UniRule"/>
</dbReference>
<dbReference type="InterPro" id="IPR006131">
    <property type="entry name" value="Asp_carbamoyltransf_Asp/Orn-bd"/>
</dbReference>
<proteinExistence type="inferred from homology"/>
<name>A0A933ICR6_UNCT6</name>
<comment type="caution">
    <text evidence="10">The sequence shown here is derived from an EMBL/GenBank/DDBJ whole genome shotgun (WGS) entry which is preliminary data.</text>
</comment>
<dbReference type="NCBIfam" id="TIGR00670">
    <property type="entry name" value="asp_carb_tr"/>
    <property type="match status" value="1"/>
</dbReference>
<feature type="binding site" evidence="7">
    <location>
        <position position="86"/>
    </location>
    <ligand>
        <name>L-aspartate</name>
        <dbReference type="ChEBI" id="CHEBI:29991"/>
    </ligand>
</feature>
<comment type="similarity">
    <text evidence="2 7">Belongs to the aspartate/ornithine carbamoyltransferase superfamily. ATCase family.</text>
</comment>
<dbReference type="NCBIfam" id="NF002032">
    <property type="entry name" value="PRK00856.1"/>
    <property type="match status" value="1"/>
</dbReference>
<evidence type="ECO:0000313" key="10">
    <source>
        <dbReference type="EMBL" id="MBI4727422.1"/>
    </source>
</evidence>
<protein>
    <recommendedName>
        <fullName evidence="7">Aspartate carbamoyltransferase</fullName>
        <ecNumber evidence="7">2.1.3.2</ecNumber>
    </recommendedName>
    <alternativeName>
        <fullName evidence="7">Aspartate transcarbamylase</fullName>
        <shortName evidence="7">ATCase</shortName>
    </alternativeName>
</protein>
<keyword evidence="4 7" id="KW-0665">Pyrimidine biosynthesis</keyword>
<feature type="binding site" evidence="7">
    <location>
        <position position="108"/>
    </location>
    <ligand>
        <name>carbamoyl phosphate</name>
        <dbReference type="ChEBI" id="CHEBI:58228"/>
    </ligand>
</feature>
<comment type="function">
    <text evidence="5 7">Catalyzes the condensation of carbamoyl phosphate and aspartate to form carbamoyl aspartate and inorganic phosphate, the committed step in the de novo pyrimidine nucleotide biosynthesis pathway.</text>
</comment>
<dbReference type="FunFam" id="3.40.50.1370:FF:000007">
    <property type="entry name" value="Aspartate carbamoyltransferase"/>
    <property type="match status" value="1"/>
</dbReference>
<keyword evidence="3 7" id="KW-0808">Transferase</keyword>
<dbReference type="PANTHER" id="PTHR45753:SF6">
    <property type="entry name" value="ASPARTATE CARBAMOYLTRANSFERASE"/>
    <property type="match status" value="1"/>
</dbReference>
<feature type="domain" description="Aspartate/ornithine carbamoyltransferase carbamoyl-P binding" evidence="9">
    <location>
        <begin position="6"/>
        <end position="149"/>
    </location>
</feature>
<dbReference type="Pfam" id="PF02729">
    <property type="entry name" value="OTCace_N"/>
    <property type="match status" value="1"/>
</dbReference>
<feature type="binding site" evidence="7">
    <location>
        <position position="169"/>
    </location>
    <ligand>
        <name>L-aspartate</name>
        <dbReference type="ChEBI" id="CHEBI:29991"/>
    </ligand>
</feature>
<comment type="subunit">
    <text evidence="7">Heterododecamer (2C3:3R2) of six catalytic PyrB chains organized as two trimers (C3), and six regulatory PyrI chains organized as three dimers (R2).</text>
</comment>